<evidence type="ECO:0000259" key="1">
    <source>
        <dbReference type="PROSITE" id="PS51175"/>
    </source>
</evidence>
<organism evidence="2 3">
    <name type="scientific">Marinoscillum luteum</name>
    <dbReference type="NCBI Taxonomy" id="861051"/>
    <lineage>
        <taxon>Bacteria</taxon>
        <taxon>Pseudomonadati</taxon>
        <taxon>Bacteroidota</taxon>
        <taxon>Cytophagia</taxon>
        <taxon>Cytophagales</taxon>
        <taxon>Reichenbachiellaceae</taxon>
        <taxon>Marinoscillum</taxon>
    </lineage>
</organism>
<dbReference type="InterPro" id="IPR008928">
    <property type="entry name" value="6-hairpin_glycosidase_sf"/>
</dbReference>
<dbReference type="EMBL" id="JBIPKE010000019">
    <property type="protein sequence ID" value="MFH6984986.1"/>
    <property type="molecule type" value="Genomic_DNA"/>
</dbReference>
<dbReference type="SUPFAM" id="SSF48208">
    <property type="entry name" value="Six-hairpin glycosidases"/>
    <property type="match status" value="1"/>
</dbReference>
<comment type="caution">
    <text evidence="2">The sequence shown here is derived from an EMBL/GenBank/DDBJ whole genome shotgun (WGS) entry which is preliminary data.</text>
</comment>
<protein>
    <submittedName>
        <fullName evidence="2">Glycogen debranching protein</fullName>
    </submittedName>
</protein>
<dbReference type="Gene3D" id="2.60.120.260">
    <property type="entry name" value="Galactose-binding domain-like"/>
    <property type="match status" value="1"/>
</dbReference>
<proteinExistence type="predicted"/>
<reference evidence="2 3" key="1">
    <citation type="journal article" date="2013" name="Int. J. Syst. Evol. Microbiol.">
        <title>Marinoscillum luteum sp. nov., isolated from marine sediment.</title>
        <authorList>
            <person name="Cha I.T."/>
            <person name="Park S.J."/>
            <person name="Kim S.J."/>
            <person name="Kim J.G."/>
            <person name="Jung M.Y."/>
            <person name="Shin K.S."/>
            <person name="Kwon K.K."/>
            <person name="Yang S.H."/>
            <person name="Seo Y.S."/>
            <person name="Rhee S.K."/>
        </authorList>
    </citation>
    <scope>NUCLEOTIDE SEQUENCE [LARGE SCALE GENOMIC DNA]</scope>
    <source>
        <strain evidence="2 3">KCTC 23939</strain>
    </source>
</reference>
<dbReference type="Pfam" id="PF17389">
    <property type="entry name" value="Bac_rhamnosid6H"/>
    <property type="match status" value="1"/>
</dbReference>
<dbReference type="Proteomes" id="UP001610063">
    <property type="component" value="Unassembled WGS sequence"/>
</dbReference>
<name>A0ABW7NBR1_9BACT</name>
<dbReference type="InterPro" id="IPR035396">
    <property type="entry name" value="Bac_rhamnosid6H"/>
</dbReference>
<accession>A0ABW7NBR1</accession>
<dbReference type="Gene3D" id="2.60.420.10">
    <property type="entry name" value="Maltose phosphorylase, domain 3"/>
    <property type="match status" value="1"/>
</dbReference>
<dbReference type="RefSeq" id="WP_395418430.1">
    <property type="nucleotide sequence ID" value="NZ_JBIPKE010000019.1"/>
</dbReference>
<dbReference type="InterPro" id="IPR005084">
    <property type="entry name" value="CBM6"/>
</dbReference>
<sequence>MDFRKFFCAVSAVVGLTGCSESEVLYQSEQYTVFSDKVVQGPYQAKALDRTHIVSDYISPARTQYSSTLSFKFSINGKDNEASSGQDHALTIVPQSGEYVSPVISFGAKDPASYIQPDAPGTLPANTKFTVRVDMNAVLKQFQEKDYYTTFDGDQIRQQDFKGVYIAGGSAPLSWDFDNLHTNPSYLLEDSDADGIYEGTFILNPHDPEAPAEEQWTLQNDISAYPSYSSDQLLVDALYNMALDEMIYNIEDDSTFRTGKEWSGVWTRDISYSILLAFAYIEPTIAKISLMKKVDELDRIIQDTGSGGAWPVSSDRVVWALAAWEVYVVTGDMEWLKQAYGIISNTLTGDFQTVYDETTGLFKGESSFLDWREQTYPHWMDNVDISQSLNLGTNVVYSRALEILSMMAAELGEEVAGMQYAEKAELVRTAINDHLWNDEKDYYNQYLYGRYYMNVSPRSEALGEALSVLYGVASPERIQQVVANTPVMSFGIPCIYPQIPNVPPYHNNGIWPFVQGYWNWAIKEAGNEQALLHGLASIYRPAALFTTNKENFVAENGDYADTQINSDRMLWSMAGNLAMVYRVFLGMSFQPDKLLFQPFIPRAYGGVKHVNGFRYRDATLDIEVRGYGDGIKRLIVDGVEKQEMEISAGYKGHHQVIIEMNNKLAHSQPYNIEQNEVSPSEPLVRLENDVLRWAKVKGAYRYLVFFNGRELSQTNDTTYILPDGGYGQYKVMAINEQGVSSFTSVPVTYYNQEVKVEMEGFAAKDGASLVNYSGSGFIRISKESNTKLKIPITLQQGGKYLIRFRYANGNGPWNTDNKCAIRTLFVDGQKSGSIVMPQRGMGEWSNWGMTNEVEAYLTAGTHELLLAFQPSDENMNLKVNEAVLDYVQLTQVR</sequence>
<dbReference type="SUPFAM" id="SSF49785">
    <property type="entry name" value="Galactose-binding domain-like"/>
    <property type="match status" value="1"/>
</dbReference>
<dbReference type="Gene3D" id="1.50.10.10">
    <property type="match status" value="1"/>
</dbReference>
<evidence type="ECO:0000313" key="3">
    <source>
        <dbReference type="Proteomes" id="UP001610063"/>
    </source>
</evidence>
<dbReference type="PROSITE" id="PS51175">
    <property type="entry name" value="CBM6"/>
    <property type="match status" value="1"/>
</dbReference>
<feature type="domain" description="CBM6" evidence="1">
    <location>
        <begin position="754"/>
        <end position="890"/>
    </location>
</feature>
<dbReference type="PANTHER" id="PTHR34987">
    <property type="entry name" value="C, PUTATIVE (AFU_ORTHOLOGUE AFUA_3G02880)-RELATED"/>
    <property type="match status" value="1"/>
</dbReference>
<evidence type="ECO:0000313" key="2">
    <source>
        <dbReference type="EMBL" id="MFH6984986.1"/>
    </source>
</evidence>
<dbReference type="PANTHER" id="PTHR34987:SF4">
    <property type="entry name" value="ALPHA-L-RHAMNOSIDASE C-TERMINAL DOMAIN-CONTAINING PROTEIN"/>
    <property type="match status" value="1"/>
</dbReference>
<dbReference type="InterPro" id="IPR008979">
    <property type="entry name" value="Galactose-bd-like_sf"/>
</dbReference>
<dbReference type="InterPro" id="IPR012341">
    <property type="entry name" value="6hp_glycosidase-like_sf"/>
</dbReference>
<gene>
    <name evidence="2" type="ORF">ACHKAR_16135</name>
</gene>
<keyword evidence="3" id="KW-1185">Reference proteome</keyword>
<dbReference type="PROSITE" id="PS51257">
    <property type="entry name" value="PROKAR_LIPOPROTEIN"/>
    <property type="match status" value="1"/>
</dbReference>